<comment type="subcellular location">
    <subcellularLocation>
        <location evidence="1">Membrane</location>
        <topology evidence="1">Multi-pass membrane protein</topology>
    </subcellularLocation>
</comment>
<feature type="transmembrane region" description="Helical" evidence="6">
    <location>
        <begin position="240"/>
        <end position="265"/>
    </location>
</feature>
<reference evidence="7 8" key="1">
    <citation type="submission" date="2023-09" db="EMBL/GenBank/DDBJ databases">
        <authorList>
            <person name="Rey-Velasco X."/>
        </authorList>
    </citation>
    <scope>NUCLEOTIDE SEQUENCE [LARGE SCALE GENOMIC DNA]</scope>
    <source>
        <strain evidence="7 8">W311</strain>
    </source>
</reference>
<evidence type="ECO:0000256" key="1">
    <source>
        <dbReference type="ARBA" id="ARBA00004141"/>
    </source>
</evidence>
<dbReference type="PANTHER" id="PTHR21716:SF62">
    <property type="entry name" value="TRANSPORT PROTEIN YDBI-RELATED"/>
    <property type="match status" value="1"/>
</dbReference>
<feature type="transmembrane region" description="Helical" evidence="6">
    <location>
        <begin position="277"/>
        <end position="299"/>
    </location>
</feature>
<evidence type="ECO:0000313" key="7">
    <source>
        <dbReference type="EMBL" id="WNO53375.1"/>
    </source>
</evidence>
<evidence type="ECO:0000256" key="4">
    <source>
        <dbReference type="ARBA" id="ARBA00022989"/>
    </source>
</evidence>
<dbReference type="InterPro" id="IPR002549">
    <property type="entry name" value="AI-2E-like"/>
</dbReference>
<protein>
    <submittedName>
        <fullName evidence="7">AI-2E family transporter</fullName>
    </submittedName>
</protein>
<keyword evidence="4 6" id="KW-1133">Transmembrane helix</keyword>
<comment type="similarity">
    <text evidence="2">Belongs to the autoinducer-2 exporter (AI-2E) (TC 2.A.86) family.</text>
</comment>
<keyword evidence="8" id="KW-1185">Reference proteome</keyword>
<accession>A0ABZ0B7H3</accession>
<feature type="transmembrane region" description="Helical" evidence="6">
    <location>
        <begin position="30"/>
        <end position="60"/>
    </location>
</feature>
<keyword evidence="3 6" id="KW-0812">Transmembrane</keyword>
<dbReference type="PANTHER" id="PTHR21716">
    <property type="entry name" value="TRANSMEMBRANE PROTEIN"/>
    <property type="match status" value="1"/>
</dbReference>
<evidence type="ECO:0000256" key="6">
    <source>
        <dbReference type="SAM" id="Phobius"/>
    </source>
</evidence>
<proteinExistence type="inferred from homology"/>
<keyword evidence="5 6" id="KW-0472">Membrane</keyword>
<gene>
    <name evidence="7" type="ORF">RPR59_13120</name>
</gene>
<feature type="transmembrane region" description="Helical" evidence="6">
    <location>
        <begin position="81"/>
        <end position="100"/>
    </location>
</feature>
<feature type="transmembrane region" description="Helical" evidence="6">
    <location>
        <begin position="311"/>
        <end position="333"/>
    </location>
</feature>
<evidence type="ECO:0000256" key="5">
    <source>
        <dbReference type="ARBA" id="ARBA00023136"/>
    </source>
</evidence>
<dbReference type="RefSeq" id="WP_313914771.1">
    <property type="nucleotide sequence ID" value="NZ_CP135076.1"/>
</dbReference>
<feature type="transmembrane region" description="Helical" evidence="6">
    <location>
        <begin position="213"/>
        <end position="234"/>
    </location>
</feature>
<dbReference type="EMBL" id="CP135076">
    <property type="protein sequence ID" value="WNO53375.1"/>
    <property type="molecule type" value="Genomic_DNA"/>
</dbReference>
<feature type="transmembrane region" description="Helical" evidence="6">
    <location>
        <begin position="154"/>
        <end position="177"/>
    </location>
</feature>
<name>A0ABZ0B7H3_9SPHN</name>
<evidence type="ECO:0000256" key="2">
    <source>
        <dbReference type="ARBA" id="ARBA00009773"/>
    </source>
</evidence>
<sequence>MTARRGSTVQEPGPNEMRDPVSRAEFRKAVIWFSVAVAIGLIVLLIQPLLIIFGGLVFAAMLDGGVRLLGRVLPVPRGLRLLIVVALAVAFVLGVFYLAGMQISAQAEQLRTTLMAQGERLAHWASELGIVPGRQDVADLARQALGSIGRLTSFVGNAVGAVTTLFMIMVIGLFVAIEPRIYDRGLQWMVPIGKRDDFAVTIDRMAFTMRRLLAGRLLGMAFEGVLTGILLWVAGVPMALLLGILTGLLAFIPNIGAFISGLLMVAVGFSSGVETGIWAIAIYLGVQTFDGYVVIPMVAKRTVDLPPALTLSAQILASTLFGILGLALADPLVAMIKVTLEREAEIAARVGVRRQGGESEAGP</sequence>
<dbReference type="Pfam" id="PF01594">
    <property type="entry name" value="AI-2E_transport"/>
    <property type="match status" value="1"/>
</dbReference>
<organism evidence="7 8">
    <name type="scientific">Stakelama saccharophila</name>
    <dbReference type="NCBI Taxonomy" id="3075605"/>
    <lineage>
        <taxon>Bacteria</taxon>
        <taxon>Pseudomonadati</taxon>
        <taxon>Pseudomonadota</taxon>
        <taxon>Alphaproteobacteria</taxon>
        <taxon>Sphingomonadales</taxon>
        <taxon>Sphingomonadaceae</taxon>
        <taxon>Stakelama</taxon>
    </lineage>
</organism>
<dbReference type="Proteomes" id="UP001302249">
    <property type="component" value="Chromosome"/>
</dbReference>
<evidence type="ECO:0000313" key="8">
    <source>
        <dbReference type="Proteomes" id="UP001302249"/>
    </source>
</evidence>
<evidence type="ECO:0000256" key="3">
    <source>
        <dbReference type="ARBA" id="ARBA00022692"/>
    </source>
</evidence>